<dbReference type="EMBL" id="JACBGI020000007">
    <property type="protein sequence ID" value="MBF6057846.1"/>
    <property type="molecule type" value="Genomic_DNA"/>
</dbReference>
<dbReference type="InterPro" id="IPR002821">
    <property type="entry name" value="Hydantoinase_A"/>
</dbReference>
<reference evidence="6 7" key="1">
    <citation type="submission" date="2020-11" db="EMBL/GenBank/DDBJ databases">
        <title>Sulfur oxidizing isolate from Hospital Hole Sinkhole.</title>
        <authorList>
            <person name="Scott K.M."/>
        </authorList>
    </citation>
    <scope>NUCLEOTIDE SEQUENCE [LARGE SCALE GENOMIC DNA]</scope>
    <source>
        <strain evidence="6 7">HH1</strain>
    </source>
</reference>
<evidence type="ECO:0000259" key="3">
    <source>
        <dbReference type="Pfam" id="PF02538"/>
    </source>
</evidence>
<comment type="caution">
    <text evidence="6">The sequence shown here is derived from an EMBL/GenBank/DDBJ whole genome shotgun (WGS) entry which is preliminary data.</text>
</comment>
<dbReference type="Proteomes" id="UP001193680">
    <property type="component" value="Unassembled WGS sequence"/>
</dbReference>
<accession>A0ABS0BYC6</accession>
<proteinExistence type="inferred from homology"/>
<evidence type="ECO:0000259" key="5">
    <source>
        <dbReference type="Pfam" id="PF19278"/>
    </source>
</evidence>
<dbReference type="InterPro" id="IPR008040">
    <property type="entry name" value="Hydant_A_N"/>
</dbReference>
<protein>
    <submittedName>
        <fullName evidence="6">Hydantoinase B/oxoprolinase family protein</fullName>
    </submittedName>
</protein>
<comment type="similarity">
    <text evidence="1">Belongs to the oxoprolinase family.</text>
</comment>
<keyword evidence="7" id="KW-1185">Reference proteome</keyword>
<dbReference type="Pfam" id="PF02538">
    <property type="entry name" value="Hydantoinase_B"/>
    <property type="match status" value="1"/>
</dbReference>
<dbReference type="PANTHER" id="PTHR11365:SF23">
    <property type="entry name" value="HYPOTHETICAL 5-OXOPROLINASE (EUROFUNG)-RELATED"/>
    <property type="match status" value="1"/>
</dbReference>
<dbReference type="InterPro" id="IPR003692">
    <property type="entry name" value="Hydantoinase_B"/>
</dbReference>
<dbReference type="Pfam" id="PF01968">
    <property type="entry name" value="Hydantoinase_A"/>
    <property type="match status" value="1"/>
</dbReference>
<evidence type="ECO:0000256" key="1">
    <source>
        <dbReference type="ARBA" id="ARBA00010403"/>
    </source>
</evidence>
<dbReference type="PANTHER" id="PTHR11365">
    <property type="entry name" value="5-OXOPROLINASE RELATED"/>
    <property type="match status" value="1"/>
</dbReference>
<feature type="domain" description="Hydantoinase B/oxoprolinase" evidence="3">
    <location>
        <begin position="689"/>
        <end position="1197"/>
    </location>
</feature>
<evidence type="ECO:0000313" key="6">
    <source>
        <dbReference type="EMBL" id="MBF6057846.1"/>
    </source>
</evidence>
<dbReference type="RefSeq" id="WP_185977986.1">
    <property type="nucleotide sequence ID" value="NZ_JACBGI020000007.1"/>
</dbReference>
<evidence type="ECO:0000313" key="7">
    <source>
        <dbReference type="Proteomes" id="UP001193680"/>
    </source>
</evidence>
<gene>
    <name evidence="6" type="ORF">H8792_005775</name>
</gene>
<sequence length="1202" mass="130874">MSQKTWQFWVDRGGTFTDLVARDPDGKLHTHKLLSVNPEQYDDAAVAGIAHFLQVAPGEKIPVERIDCVKMGTTVATNALLERKGEAVALVTHRGFADALKIGYQNRPDIFALDIQLPEALYQTSVEISGRMDASGKEIEALDKPEVIAALQTLKQQGYQAIAVVLLHAYLNPRHEQQIAAWAKEVGFAQISTSAESSPLIKYIARGRTCVMDAYLSPILKRYVDQVASQLPGVDLRFMQSHGGLASAEVFSGKDALLSGPAGGIIGAVTTAAQAGHQRIIGFDMGGTSTDVSHYAGQLERSFDSEIDSLPVRVPMLDIHTVAAGGGSILEDMHGELHVGPHSAGALPGPRSYRRGGPLTVTDCNVFLGRIQAEHFPKVFGPNADQPLDRDGLIDAFTELGNRLDLSPEETALGALDIAVENMANAVKTISTQKGHDLQHYTLVSFGGAGGQHACAVAERLGIRQVLLHPFAGVLSAFGMGLAQSRVIKTRAYDCHLQEIEHIHSDIETQISEAHQSLAEQGVQAASTQIRLHLQYQGSDTLIDIEADLNTPGLQLAQAFRREHLRQFGFELSAQPIVINSVSVEAISATPQHQVEATTVEEDAAAVSSENCYIGNQWQEIPVYRRNQLAGQQRLQGPALILEDTGTLFLAPDWTAQVIEGAQLHLIHEPQVAIANSQNKEASLENEADAVRLALFNHRFMAIAEQMGATLAKSAHSVNIKERLDFSCALFDSQGQLIANAPHVPVHLGSMGESVKTLIQRIGNGLQSGDVYAINNPYAGGTHLPDITLISPVFVADKCRFFVASRGHHADVGGITPGSMPANSTHIEQEGILLDCLAVVRQGEFQGESVRSALLNSDHPVRNLTQNLNDLHAQIAANQQGINGLLELCKQEGTETVSQYMQHALNHSEQAVKALLKDLNQGKFCYRTDQGAQVCIQVEIDLERQKIHLDFVGTSKQQSNNFNAPFAITRAATLYVLRTLINQPIPLNDGFLRPVEFSMPNDCILNPHYPAAVVAGNVETSQVITDCLYAALQIQAASQGTMNNLTFGNEQWQYYETLCGGSGAGPGYNGCDAVHTHMTNSRLTDPEIFESRYPVRLHRFEIRKNSGGDGEHRGGNGCIREFEFLQPMTLSVLSNHRLVEPYGMAGGKNGKTGYHRHIRYEDNRYIEGENLPSTVTLQMQIHDRFRMVTPGGGGYGKKDQKT</sequence>
<dbReference type="InterPro" id="IPR049517">
    <property type="entry name" value="ACX-like_C"/>
</dbReference>
<evidence type="ECO:0000259" key="4">
    <source>
        <dbReference type="Pfam" id="PF05378"/>
    </source>
</evidence>
<feature type="domain" description="Acetophenone carboxylase-like C-terminal" evidence="5">
    <location>
        <begin position="591"/>
        <end position="660"/>
    </location>
</feature>
<organism evidence="6 7">
    <name type="scientific">Thiomicrorhabdus heinhorstiae</name>
    <dbReference type="NCBI Taxonomy" id="2748010"/>
    <lineage>
        <taxon>Bacteria</taxon>
        <taxon>Pseudomonadati</taxon>
        <taxon>Pseudomonadota</taxon>
        <taxon>Gammaproteobacteria</taxon>
        <taxon>Thiotrichales</taxon>
        <taxon>Piscirickettsiaceae</taxon>
        <taxon>Thiomicrorhabdus</taxon>
    </lineage>
</organism>
<feature type="domain" description="Hydantoinase A/oxoprolinase" evidence="2">
    <location>
        <begin position="206"/>
        <end position="486"/>
    </location>
</feature>
<dbReference type="Pfam" id="PF19278">
    <property type="entry name" value="Hydant_A_C"/>
    <property type="match status" value="1"/>
</dbReference>
<dbReference type="Pfam" id="PF05378">
    <property type="entry name" value="Hydant_A_N"/>
    <property type="match status" value="1"/>
</dbReference>
<evidence type="ECO:0000259" key="2">
    <source>
        <dbReference type="Pfam" id="PF01968"/>
    </source>
</evidence>
<feature type="domain" description="Hydantoinase/oxoprolinase N-terminal" evidence="4">
    <location>
        <begin position="8"/>
        <end position="186"/>
    </location>
</feature>
<dbReference type="InterPro" id="IPR045079">
    <property type="entry name" value="Oxoprolinase-like"/>
</dbReference>
<name>A0ABS0BYC6_9GAMM</name>